<dbReference type="EMBL" id="LT976981">
    <property type="protein sequence ID" value="SOZ74852.1"/>
    <property type="molecule type" value="Genomic_DNA"/>
</dbReference>
<organism evidence="2">
    <name type="scientific">Cupriavidus taiwanensis</name>
    <dbReference type="NCBI Taxonomy" id="164546"/>
    <lineage>
        <taxon>Bacteria</taxon>
        <taxon>Pseudomonadati</taxon>
        <taxon>Pseudomonadota</taxon>
        <taxon>Betaproteobacteria</taxon>
        <taxon>Burkholderiales</taxon>
        <taxon>Burkholderiaceae</taxon>
        <taxon>Cupriavidus</taxon>
    </lineage>
</organism>
<geneLocation type="plasmid" evidence="1">
    <name>CBM2613_p</name>
</geneLocation>
<evidence type="ECO:0000313" key="2">
    <source>
        <dbReference type="EMBL" id="SPD49287.1"/>
    </source>
</evidence>
<accession>A0A375FHN6</accession>
<dbReference type="EMBL" id="LT984809">
    <property type="protein sequence ID" value="SPD49287.1"/>
    <property type="molecule type" value="Genomic_DNA"/>
</dbReference>
<evidence type="ECO:0000313" key="3">
    <source>
        <dbReference type="Proteomes" id="UP000256952"/>
    </source>
</evidence>
<geneLocation type="plasmid" evidence="2">
    <name>I</name>
</geneLocation>
<evidence type="ECO:0000313" key="1">
    <source>
        <dbReference type="EMBL" id="SOZ74852.1"/>
    </source>
</evidence>
<geneLocation type="plasmid" evidence="3">
    <name>cbm2613_p</name>
</geneLocation>
<reference evidence="2 3" key="1">
    <citation type="submission" date="2018-01" db="EMBL/GenBank/DDBJ databases">
        <authorList>
            <person name="Gaut B.S."/>
            <person name="Morton B.R."/>
            <person name="Clegg M.T."/>
            <person name="Duvall M.R."/>
        </authorList>
    </citation>
    <scope>NUCLEOTIDE SEQUENCE</scope>
    <source>
        <strain evidence="2">Cupriavidus taiwanensis STM 8555</strain>
        <plasmid evidence="2">I</plasmid>
        <plasmid evidence="3">Plasmid cbm2613_p</plasmid>
    </source>
</reference>
<gene>
    <name evidence="2" type="ORF">CBM2612_P0632</name>
    <name evidence="1" type="ORF">CBM2613_P60168</name>
</gene>
<name>A0A375FHN6_9BURK</name>
<dbReference type="Proteomes" id="UP000256952">
    <property type="component" value="Plasmid CBM2613_p"/>
</dbReference>
<reference evidence="1" key="2">
    <citation type="submission" date="2018-01" db="EMBL/GenBank/DDBJ databases">
        <authorList>
            <person name="Clerissi C."/>
        </authorList>
    </citation>
    <scope>NUCLEOTIDE SEQUENCE</scope>
    <source>
        <strain evidence="1">Cupriavidus taiwanensis STM 8556</strain>
        <plasmid evidence="1">CBM2613_p</plasmid>
    </source>
</reference>
<protein>
    <submittedName>
        <fullName evidence="2">Uncharacterized protein</fullName>
    </submittedName>
</protein>
<keyword evidence="2" id="KW-0614">Plasmid</keyword>
<sequence>MNLNSPYLMSIDSVLHFIHLPAPCYGPQHRKCVDSILALARLHASSTSPRRGGSASIVAYNLASILNGVLVGPGRNVLNNAPSCLQRL</sequence>
<proteinExistence type="predicted"/>
<dbReference type="AlphaFoldDB" id="A0A375FHN6"/>